<dbReference type="AlphaFoldDB" id="A0A9P5N9Z2"/>
<protein>
    <submittedName>
        <fullName evidence="2">Uncharacterized protein</fullName>
    </submittedName>
</protein>
<keyword evidence="1" id="KW-0812">Transmembrane</keyword>
<feature type="transmembrane region" description="Helical" evidence="1">
    <location>
        <begin position="52"/>
        <end position="69"/>
    </location>
</feature>
<evidence type="ECO:0000313" key="2">
    <source>
        <dbReference type="EMBL" id="KAF8877323.1"/>
    </source>
</evidence>
<evidence type="ECO:0000256" key="1">
    <source>
        <dbReference type="SAM" id="Phobius"/>
    </source>
</evidence>
<organism evidence="2 3">
    <name type="scientific">Gymnopilus junonius</name>
    <name type="common">Spectacular rustgill mushroom</name>
    <name type="synonym">Gymnopilus spectabilis subsp. junonius</name>
    <dbReference type="NCBI Taxonomy" id="109634"/>
    <lineage>
        <taxon>Eukaryota</taxon>
        <taxon>Fungi</taxon>
        <taxon>Dikarya</taxon>
        <taxon>Basidiomycota</taxon>
        <taxon>Agaricomycotina</taxon>
        <taxon>Agaricomycetes</taxon>
        <taxon>Agaricomycetidae</taxon>
        <taxon>Agaricales</taxon>
        <taxon>Agaricineae</taxon>
        <taxon>Hymenogastraceae</taxon>
        <taxon>Gymnopilus</taxon>
    </lineage>
</organism>
<sequence length="78" mass="8730">MVKTFSSALRKLGFELRPPSTILCTFFMTIAVLSVVDIMPDKIETMRKGRQTAALWGTGLLALATVTWVDGGQSRRWR</sequence>
<dbReference type="Proteomes" id="UP000724874">
    <property type="component" value="Unassembled WGS sequence"/>
</dbReference>
<dbReference type="EMBL" id="JADNYJ010000172">
    <property type="protein sequence ID" value="KAF8877323.1"/>
    <property type="molecule type" value="Genomic_DNA"/>
</dbReference>
<keyword evidence="1" id="KW-1133">Transmembrane helix</keyword>
<evidence type="ECO:0000313" key="3">
    <source>
        <dbReference type="Proteomes" id="UP000724874"/>
    </source>
</evidence>
<gene>
    <name evidence="2" type="ORF">CPB84DRAFT_1795128</name>
</gene>
<proteinExistence type="predicted"/>
<keyword evidence="3" id="KW-1185">Reference proteome</keyword>
<reference evidence="2" key="1">
    <citation type="submission" date="2020-11" db="EMBL/GenBank/DDBJ databases">
        <authorList>
            <consortium name="DOE Joint Genome Institute"/>
            <person name="Ahrendt S."/>
            <person name="Riley R."/>
            <person name="Andreopoulos W."/>
            <person name="LaButti K."/>
            <person name="Pangilinan J."/>
            <person name="Ruiz-duenas F.J."/>
            <person name="Barrasa J.M."/>
            <person name="Sanchez-Garcia M."/>
            <person name="Camarero S."/>
            <person name="Miyauchi S."/>
            <person name="Serrano A."/>
            <person name="Linde D."/>
            <person name="Babiker R."/>
            <person name="Drula E."/>
            <person name="Ayuso-Fernandez I."/>
            <person name="Pacheco R."/>
            <person name="Padilla G."/>
            <person name="Ferreira P."/>
            <person name="Barriuso J."/>
            <person name="Kellner H."/>
            <person name="Castanera R."/>
            <person name="Alfaro M."/>
            <person name="Ramirez L."/>
            <person name="Pisabarro A.G."/>
            <person name="Kuo A."/>
            <person name="Tritt A."/>
            <person name="Lipzen A."/>
            <person name="He G."/>
            <person name="Yan M."/>
            <person name="Ng V."/>
            <person name="Cullen D."/>
            <person name="Martin F."/>
            <person name="Rosso M.-N."/>
            <person name="Henrissat B."/>
            <person name="Hibbett D."/>
            <person name="Martinez A.T."/>
            <person name="Grigoriev I.V."/>
        </authorList>
    </citation>
    <scope>NUCLEOTIDE SEQUENCE</scope>
    <source>
        <strain evidence="2">AH 44721</strain>
    </source>
</reference>
<comment type="caution">
    <text evidence="2">The sequence shown here is derived from an EMBL/GenBank/DDBJ whole genome shotgun (WGS) entry which is preliminary data.</text>
</comment>
<keyword evidence="1" id="KW-0472">Membrane</keyword>
<feature type="transmembrane region" description="Helical" evidence="1">
    <location>
        <begin position="20"/>
        <end position="40"/>
    </location>
</feature>
<accession>A0A9P5N9Z2</accession>
<name>A0A9P5N9Z2_GYMJU</name>